<reference evidence="3 4" key="1">
    <citation type="journal article" date="2012" name="Science">
        <title>The Paleozoic origin of enzymatic lignin decomposition reconstructed from 31 fungal genomes.</title>
        <authorList>
            <person name="Floudas D."/>
            <person name="Binder M."/>
            <person name="Riley R."/>
            <person name="Barry K."/>
            <person name="Blanchette R.A."/>
            <person name="Henrissat B."/>
            <person name="Martinez A.T."/>
            <person name="Otillar R."/>
            <person name="Spatafora J.W."/>
            <person name="Yadav J.S."/>
            <person name="Aerts A."/>
            <person name="Benoit I."/>
            <person name="Boyd A."/>
            <person name="Carlson A."/>
            <person name="Copeland A."/>
            <person name="Coutinho P.M."/>
            <person name="de Vries R.P."/>
            <person name="Ferreira P."/>
            <person name="Findley K."/>
            <person name="Foster B."/>
            <person name="Gaskell J."/>
            <person name="Glotzer D."/>
            <person name="Gorecki P."/>
            <person name="Heitman J."/>
            <person name="Hesse C."/>
            <person name="Hori C."/>
            <person name="Igarashi K."/>
            <person name="Jurgens J.A."/>
            <person name="Kallen N."/>
            <person name="Kersten P."/>
            <person name="Kohler A."/>
            <person name="Kuees U."/>
            <person name="Kumar T.K.A."/>
            <person name="Kuo A."/>
            <person name="LaButti K."/>
            <person name="Larrondo L.F."/>
            <person name="Lindquist E."/>
            <person name="Ling A."/>
            <person name="Lombard V."/>
            <person name="Lucas S."/>
            <person name="Lundell T."/>
            <person name="Martin R."/>
            <person name="McLaughlin D.J."/>
            <person name="Morgenstern I."/>
            <person name="Morin E."/>
            <person name="Murat C."/>
            <person name="Nagy L.G."/>
            <person name="Nolan M."/>
            <person name="Ohm R.A."/>
            <person name="Patyshakuliyeva A."/>
            <person name="Rokas A."/>
            <person name="Ruiz-Duenas F.J."/>
            <person name="Sabat G."/>
            <person name="Salamov A."/>
            <person name="Samejima M."/>
            <person name="Schmutz J."/>
            <person name="Slot J.C."/>
            <person name="St John F."/>
            <person name="Stenlid J."/>
            <person name="Sun H."/>
            <person name="Sun S."/>
            <person name="Syed K."/>
            <person name="Tsang A."/>
            <person name="Wiebenga A."/>
            <person name="Young D."/>
            <person name="Pisabarro A."/>
            <person name="Eastwood D.C."/>
            <person name="Martin F."/>
            <person name="Cullen D."/>
            <person name="Grigoriev I.V."/>
            <person name="Hibbett D.S."/>
        </authorList>
    </citation>
    <scope>NUCLEOTIDE SEQUENCE [LARGE SCALE GENOMIC DNA]</scope>
    <source>
        <strain evidence="3 4">DJM-731 SS1</strain>
    </source>
</reference>
<evidence type="ECO:0000313" key="4">
    <source>
        <dbReference type="Proteomes" id="UP000030653"/>
    </source>
</evidence>
<dbReference type="GO" id="GO:0004672">
    <property type="term" value="F:protein kinase activity"/>
    <property type="evidence" value="ECO:0007669"/>
    <property type="project" value="InterPro"/>
</dbReference>
<dbReference type="Pfam" id="PF00069">
    <property type="entry name" value="Pkinase"/>
    <property type="match status" value="1"/>
</dbReference>
<dbReference type="EMBL" id="JH795867">
    <property type="protein sequence ID" value="EJU00481.1"/>
    <property type="molecule type" value="Genomic_DNA"/>
</dbReference>
<dbReference type="Proteomes" id="UP000030653">
    <property type="component" value="Unassembled WGS sequence"/>
</dbReference>
<accession>M5FSM7</accession>
<gene>
    <name evidence="3" type="ORF">DACRYDRAFT_23360</name>
</gene>
<feature type="domain" description="Protein kinase" evidence="2">
    <location>
        <begin position="1"/>
        <end position="154"/>
    </location>
</feature>
<evidence type="ECO:0000313" key="3">
    <source>
        <dbReference type="EMBL" id="EJU00481.1"/>
    </source>
</evidence>
<keyword evidence="4" id="KW-1185">Reference proteome</keyword>
<dbReference type="SUPFAM" id="SSF56112">
    <property type="entry name" value="Protein kinase-like (PK-like)"/>
    <property type="match status" value="1"/>
</dbReference>
<dbReference type="GO" id="GO:0005524">
    <property type="term" value="F:ATP binding"/>
    <property type="evidence" value="ECO:0007669"/>
    <property type="project" value="InterPro"/>
</dbReference>
<sequence length="154" mass="17360">MVFVPGTALSRGTGLTQPPVTGEEQDIRRKKMADFMNAVDAIHELGVCHRDLNVRNVVATEEGNRGSFVILDFGTARRIAPEKPRSATTATYADDAYGAFDCLGEMEDFRELLPWIQQIHSRVRWLRIFADHWKWNTLNGEALSRDAWKTLVGA</sequence>
<feature type="region of interest" description="Disordered" evidence="1">
    <location>
        <begin position="1"/>
        <end position="21"/>
    </location>
</feature>
<dbReference type="InterPro" id="IPR000719">
    <property type="entry name" value="Prot_kinase_dom"/>
</dbReference>
<evidence type="ECO:0000256" key="1">
    <source>
        <dbReference type="SAM" id="MobiDB-lite"/>
    </source>
</evidence>
<dbReference type="OrthoDB" id="427969at2759"/>
<proteinExistence type="predicted"/>
<protein>
    <recommendedName>
        <fullName evidence="2">Protein kinase domain-containing protein</fullName>
    </recommendedName>
</protein>
<dbReference type="GeneID" id="63688274"/>
<dbReference type="AlphaFoldDB" id="M5FSM7"/>
<dbReference type="PROSITE" id="PS50011">
    <property type="entry name" value="PROTEIN_KINASE_DOM"/>
    <property type="match status" value="1"/>
</dbReference>
<dbReference type="InterPro" id="IPR011009">
    <property type="entry name" value="Kinase-like_dom_sf"/>
</dbReference>
<dbReference type="Gene3D" id="1.10.510.10">
    <property type="entry name" value="Transferase(Phosphotransferase) domain 1"/>
    <property type="match status" value="1"/>
</dbReference>
<evidence type="ECO:0000259" key="2">
    <source>
        <dbReference type="PROSITE" id="PS50011"/>
    </source>
</evidence>
<organism evidence="3 4">
    <name type="scientific">Dacryopinax primogenitus (strain DJM 731)</name>
    <name type="common">Brown rot fungus</name>
    <dbReference type="NCBI Taxonomy" id="1858805"/>
    <lineage>
        <taxon>Eukaryota</taxon>
        <taxon>Fungi</taxon>
        <taxon>Dikarya</taxon>
        <taxon>Basidiomycota</taxon>
        <taxon>Agaricomycotina</taxon>
        <taxon>Dacrymycetes</taxon>
        <taxon>Dacrymycetales</taxon>
        <taxon>Dacrymycetaceae</taxon>
        <taxon>Dacryopinax</taxon>
    </lineage>
</organism>
<dbReference type="HOGENOM" id="CLU_1704186_0_0_1"/>
<dbReference type="RefSeq" id="XP_040627378.1">
    <property type="nucleotide sequence ID" value="XM_040773212.1"/>
</dbReference>
<name>M5FSM7_DACPD</name>